<dbReference type="Proteomes" id="UP000178248">
    <property type="component" value="Unassembled WGS sequence"/>
</dbReference>
<name>A0A1G2BS10_9BACT</name>
<gene>
    <name evidence="1" type="ORF">A3B30_02970</name>
</gene>
<dbReference type="EMBL" id="MHKM01000015">
    <property type="protein sequence ID" value="OGY91646.1"/>
    <property type="molecule type" value="Genomic_DNA"/>
</dbReference>
<reference evidence="1 2" key="1">
    <citation type="journal article" date="2016" name="Nat. Commun.">
        <title>Thousands of microbial genomes shed light on interconnected biogeochemical processes in an aquifer system.</title>
        <authorList>
            <person name="Anantharaman K."/>
            <person name="Brown C.T."/>
            <person name="Hug L.A."/>
            <person name="Sharon I."/>
            <person name="Castelle C.J."/>
            <person name="Probst A.J."/>
            <person name="Thomas B.C."/>
            <person name="Singh A."/>
            <person name="Wilkins M.J."/>
            <person name="Karaoz U."/>
            <person name="Brodie E.L."/>
            <person name="Williams K.H."/>
            <person name="Hubbard S.S."/>
            <person name="Banfield J.F."/>
        </authorList>
    </citation>
    <scope>NUCLEOTIDE SEQUENCE [LARGE SCALE GENOMIC DNA]</scope>
</reference>
<sequence>MILFLAFFVAVIVIASGLNGIVTVIQTRGPQALKDLQRMSQTPYRSQEDCQERTGAICNYQTCDYVPPGKTFEEVCGVDFSRGWHASKVEISQPYRDAAKLFFIANTRDAQDELLIDRRASTIRYRAQEGNHLQTTEATPIDTHGVTLLVNKMILYNFLDMQKFIPSFSPTTTPMFAVTMVSKGADSTSTSTVRCAERSCTRNFTDIQSDFLRLWGKPLIGIGVSTAAN</sequence>
<proteinExistence type="predicted"/>
<evidence type="ECO:0000313" key="1">
    <source>
        <dbReference type="EMBL" id="OGY91646.1"/>
    </source>
</evidence>
<dbReference type="STRING" id="1798551.A3B30_02970"/>
<dbReference type="AlphaFoldDB" id="A0A1G2BS10"/>
<evidence type="ECO:0000313" key="2">
    <source>
        <dbReference type="Proteomes" id="UP000178248"/>
    </source>
</evidence>
<accession>A0A1G2BS10</accession>
<protein>
    <submittedName>
        <fullName evidence="1">Uncharacterized protein</fullName>
    </submittedName>
</protein>
<comment type="caution">
    <text evidence="1">The sequence shown here is derived from an EMBL/GenBank/DDBJ whole genome shotgun (WGS) entry which is preliminary data.</text>
</comment>
<organism evidence="1 2">
    <name type="scientific">Candidatus Komeilibacteria bacterium RIFCSPLOWO2_01_FULL_52_15</name>
    <dbReference type="NCBI Taxonomy" id="1798551"/>
    <lineage>
        <taxon>Bacteria</taxon>
        <taxon>Candidatus Komeiliibacteriota</taxon>
    </lineage>
</organism>